<dbReference type="EC" id="4.-.-.-" evidence="3"/>
<dbReference type="Gene3D" id="2.40.128.590">
    <property type="entry name" value="CpcT/CpeT domain"/>
    <property type="match status" value="1"/>
</dbReference>
<dbReference type="CDD" id="cd16338">
    <property type="entry name" value="CpcT"/>
    <property type="match status" value="1"/>
</dbReference>
<evidence type="ECO:0000313" key="4">
    <source>
        <dbReference type="EMBL" id="HFM96447.1"/>
    </source>
</evidence>
<dbReference type="AlphaFoldDB" id="A0A7C3KCC6"/>
<reference evidence="4" key="1">
    <citation type="journal article" date="2020" name="mSystems">
        <title>Genome- and Community-Level Interaction Insights into Carbon Utilization and Element Cycling Functions of Hydrothermarchaeota in Hydrothermal Sediment.</title>
        <authorList>
            <person name="Zhou Z."/>
            <person name="Liu Y."/>
            <person name="Xu W."/>
            <person name="Pan J."/>
            <person name="Luo Z.H."/>
            <person name="Li M."/>
        </authorList>
    </citation>
    <scope>NUCLEOTIDE SEQUENCE [LARGE SCALE GENOMIC DNA]</scope>
    <source>
        <strain evidence="4">SpSt-418</strain>
    </source>
</reference>
<comment type="function">
    <text evidence="3">Covalently attaches a chromophore to Cys residue(s) of phycobiliproteins.</text>
</comment>
<evidence type="ECO:0000256" key="3">
    <source>
        <dbReference type="HAMAP-Rule" id="MF_01460"/>
    </source>
</evidence>
<evidence type="ECO:0000256" key="1">
    <source>
        <dbReference type="ARBA" id="ARBA00008206"/>
    </source>
</evidence>
<evidence type="ECO:0000256" key="2">
    <source>
        <dbReference type="ARBA" id="ARBA00023239"/>
    </source>
</evidence>
<protein>
    <recommendedName>
        <fullName evidence="3">Chromophore lyase CpcT/CpeT</fullName>
        <ecNumber evidence="3">4.-.-.-</ecNumber>
    </recommendedName>
</protein>
<proteinExistence type="inferred from homology"/>
<organism evidence="4">
    <name type="scientific">Oscillatoriales cyanobacterium SpSt-418</name>
    <dbReference type="NCBI Taxonomy" id="2282169"/>
    <lineage>
        <taxon>Bacteria</taxon>
        <taxon>Bacillati</taxon>
        <taxon>Cyanobacteriota</taxon>
        <taxon>Cyanophyceae</taxon>
        <taxon>Oscillatoriophycideae</taxon>
        <taxon>Oscillatoriales</taxon>
    </lineage>
</organism>
<dbReference type="HAMAP" id="MF_01460">
    <property type="entry name" value="Chrphore_lyase_CpxT"/>
    <property type="match status" value="1"/>
</dbReference>
<dbReference type="GO" id="GO:0016829">
    <property type="term" value="F:lyase activity"/>
    <property type="evidence" value="ECO:0007669"/>
    <property type="project" value="UniProtKB-KW"/>
</dbReference>
<dbReference type="EMBL" id="DSRU01000022">
    <property type="protein sequence ID" value="HFM96447.1"/>
    <property type="molecule type" value="Genomic_DNA"/>
</dbReference>
<accession>A0A7C3KCC6</accession>
<gene>
    <name evidence="3" type="primary">cpcT</name>
    <name evidence="4" type="ORF">ENR64_01525</name>
</gene>
<keyword evidence="2 3" id="KW-0456">Lyase</keyword>
<dbReference type="PANTHER" id="PTHR35137:SF1">
    <property type="entry name" value="CHROMOPHORE LYASE CRL, CHLOROPLASTIC"/>
    <property type="match status" value="1"/>
</dbReference>
<dbReference type="Pfam" id="PF06206">
    <property type="entry name" value="CpeT"/>
    <property type="match status" value="1"/>
</dbReference>
<comment type="caution">
    <text evidence="4">The sequence shown here is derived from an EMBL/GenBank/DDBJ whole genome shotgun (WGS) entry which is preliminary data.</text>
</comment>
<comment type="similarity">
    <text evidence="1 3">Belongs to the CpcT/CpeT biliprotein lyase family.</text>
</comment>
<dbReference type="InterPro" id="IPR010404">
    <property type="entry name" value="CpcT/CpeT"/>
</dbReference>
<dbReference type="PANTHER" id="PTHR35137">
    <property type="entry name" value="CHROMOPHORE LYASE CRL, CHLOROPLASTIC"/>
    <property type="match status" value="1"/>
</dbReference>
<sequence length="201" mass="22636">MPLPQSLITLATYLAGEFDNREQAIAEPAWFVHLCLWHVPTRLFAEDSITLFAEQANVYTLNNPYRQRLLRLHVNPEQPDALKVQYYAFKDPQQVKGAGQTPQLLEQIDPTQLERLPGCQLLLQQEPAPAGDARYIGTPPAGARCCFTYQNELRQVVLGFESTANAFVSYDKGVDPETGKALWGALMGPYRFTKQRAIPLM</sequence>
<dbReference type="InterPro" id="IPR038672">
    <property type="entry name" value="CpcT/CpeT_sf"/>
</dbReference>
<dbReference type="GO" id="GO:0017006">
    <property type="term" value="P:protein-tetrapyrrole linkage"/>
    <property type="evidence" value="ECO:0007669"/>
    <property type="project" value="UniProtKB-UniRule"/>
</dbReference>
<name>A0A7C3KCC6_9CYAN</name>